<evidence type="ECO:0000313" key="4">
    <source>
        <dbReference type="Proteomes" id="UP000199031"/>
    </source>
</evidence>
<dbReference type="STRING" id="1465490.SAMN05444277_11852"/>
<keyword evidence="1" id="KW-1133">Transmembrane helix</keyword>
<evidence type="ECO:0000256" key="1">
    <source>
        <dbReference type="SAM" id="Phobius"/>
    </source>
</evidence>
<dbReference type="Pfam" id="PF06580">
    <property type="entry name" value="His_kinase"/>
    <property type="match status" value="1"/>
</dbReference>
<dbReference type="RefSeq" id="WP_090662975.1">
    <property type="nucleotide sequence ID" value="NZ_FOXQ01000018.1"/>
</dbReference>
<evidence type="ECO:0000313" key="3">
    <source>
        <dbReference type="EMBL" id="SFQ53509.1"/>
    </source>
</evidence>
<feature type="transmembrane region" description="Helical" evidence="1">
    <location>
        <begin position="88"/>
        <end position="116"/>
    </location>
</feature>
<keyword evidence="3" id="KW-0808">Transferase</keyword>
<dbReference type="Proteomes" id="UP000199031">
    <property type="component" value="Unassembled WGS sequence"/>
</dbReference>
<sequence>MDTAASILFSAKPGTFIKKNLAVKLIAVPVLAVLIVNISKIITNNRYSFLQLSLIYTYFISLAWLIWEGNVRLLLFLKASFRLPSKEYYKTVLALYSFIILYTSFIATGGLFLWLNFSKEDYSSYGKIFPAVIIIVITALFIANLYEMFYLKAQQQDIEKRAEQLNIAKTHAELVALKNQIDPHFLFNSLNTLSYLISSDPQNARLYNDTLAKVYRYILVSRERNLVSAADELEFLSNFFYLLKIRFDKAVNMVIEIKSMSTEEVFLPPISLQILLENAIKHNEVSCTNPLLINVILSSNYIIIRNRIIKKSYEQPSTGTGLHNLDNRYKLLTGKNIIVYKNNDYFTVKLPIIYPQI</sequence>
<feature type="transmembrane region" description="Helical" evidence="1">
    <location>
        <begin position="21"/>
        <end position="42"/>
    </location>
</feature>
<feature type="domain" description="Signal transduction histidine kinase internal region" evidence="2">
    <location>
        <begin position="172"/>
        <end position="249"/>
    </location>
</feature>
<organism evidence="3 4">
    <name type="scientific">Parafilimonas terrae</name>
    <dbReference type="NCBI Taxonomy" id="1465490"/>
    <lineage>
        <taxon>Bacteria</taxon>
        <taxon>Pseudomonadati</taxon>
        <taxon>Bacteroidota</taxon>
        <taxon>Chitinophagia</taxon>
        <taxon>Chitinophagales</taxon>
        <taxon>Chitinophagaceae</taxon>
        <taxon>Parafilimonas</taxon>
    </lineage>
</organism>
<feature type="transmembrane region" description="Helical" evidence="1">
    <location>
        <begin position="128"/>
        <end position="151"/>
    </location>
</feature>
<dbReference type="InterPro" id="IPR050640">
    <property type="entry name" value="Bact_2-comp_sensor_kinase"/>
</dbReference>
<dbReference type="GO" id="GO:0016020">
    <property type="term" value="C:membrane"/>
    <property type="evidence" value="ECO:0007669"/>
    <property type="project" value="InterPro"/>
</dbReference>
<proteinExistence type="predicted"/>
<keyword evidence="4" id="KW-1185">Reference proteome</keyword>
<dbReference type="EMBL" id="FOXQ01000018">
    <property type="protein sequence ID" value="SFQ53509.1"/>
    <property type="molecule type" value="Genomic_DNA"/>
</dbReference>
<keyword evidence="3" id="KW-0418">Kinase</keyword>
<dbReference type="PANTHER" id="PTHR34220:SF7">
    <property type="entry name" value="SENSOR HISTIDINE KINASE YPDA"/>
    <property type="match status" value="1"/>
</dbReference>
<dbReference type="InterPro" id="IPR010559">
    <property type="entry name" value="Sig_transdc_His_kin_internal"/>
</dbReference>
<dbReference type="AlphaFoldDB" id="A0A1I5ZAJ5"/>
<dbReference type="GO" id="GO:0000155">
    <property type="term" value="F:phosphorelay sensor kinase activity"/>
    <property type="evidence" value="ECO:0007669"/>
    <property type="project" value="InterPro"/>
</dbReference>
<keyword evidence="1" id="KW-0812">Transmembrane</keyword>
<dbReference type="PANTHER" id="PTHR34220">
    <property type="entry name" value="SENSOR HISTIDINE KINASE YPDA"/>
    <property type="match status" value="1"/>
</dbReference>
<evidence type="ECO:0000259" key="2">
    <source>
        <dbReference type="Pfam" id="PF06580"/>
    </source>
</evidence>
<accession>A0A1I5ZAJ5</accession>
<protein>
    <submittedName>
        <fullName evidence="3">Histidine kinase</fullName>
    </submittedName>
</protein>
<name>A0A1I5ZAJ5_9BACT</name>
<gene>
    <name evidence="3" type="ORF">SAMN05444277_11852</name>
</gene>
<reference evidence="3 4" key="1">
    <citation type="submission" date="2016-10" db="EMBL/GenBank/DDBJ databases">
        <authorList>
            <person name="de Groot N.N."/>
        </authorList>
    </citation>
    <scope>NUCLEOTIDE SEQUENCE [LARGE SCALE GENOMIC DNA]</scope>
    <source>
        <strain evidence="3 4">DSM 28286</strain>
    </source>
</reference>
<feature type="transmembrane region" description="Helical" evidence="1">
    <location>
        <begin position="48"/>
        <end position="67"/>
    </location>
</feature>
<dbReference type="OrthoDB" id="9809908at2"/>
<keyword evidence="1" id="KW-0472">Membrane</keyword>